<dbReference type="InterPro" id="IPR019497">
    <property type="entry name" value="Sorting_nexin_WASP-bd-dom"/>
</dbReference>
<keyword evidence="4" id="KW-0472">Membrane</keyword>
<dbReference type="Gene3D" id="2.30.30.40">
    <property type="entry name" value="SH3 Domains"/>
    <property type="match status" value="1"/>
</dbReference>
<keyword evidence="3 6" id="KW-0728">SH3 domain</keyword>
<dbReference type="InterPro" id="IPR014536">
    <property type="entry name" value="Snx9_fam"/>
</dbReference>
<sequence length="534" mass="60740">MSVYGVQVRALYDFEAQPGTGELSIWNNEILTLTRQDVGEGWWEGTNERGETGLFPAGYVEIISSQPPAVPPPPPPRGLEYDISVVSSGQDAPQDVVSYEQFEAGDDWDDDWDDDELTFSSQQEQFSGPGMYGVSIPDQSWKSSSTGDIRNTTPSGQDASGMWTVKKSINRFSTFVKSGGEAFILGETKINVPANSIIQILDVDGEIMWAFVSNPYTCSVTSPKKETKLKGLKSFIAYQITPSYNNIQVSRRYKHFDWLHERLEAKFNPIPIPPLPDKQISGRYQEEFVEHRRAQLQMWVDRICRHPVLSQSDVWKHFITCADEKKWKAGKRKAEKDELVGASFFLAIQPPETFLDPVAVEQKTDHFQKFVTKFDDSVKQLFMTSLEQSKKYAGGSTHLTAAVKHTADTYEEIGKLYEEQPKLDFEPMCDVLHEYKGMLAAWPDILQLHKGAMNKRKDYQRLNEDGKLSAEEAQSINKRTDVVSYAALAEISHFQSERIEDFKYMMQNFLSAQISFYQTVVSKLQESLSLYQQL</sequence>
<dbReference type="GeneID" id="106463123"/>
<evidence type="ECO:0000256" key="1">
    <source>
        <dbReference type="ARBA" id="ARBA00004156"/>
    </source>
</evidence>
<evidence type="ECO:0000256" key="5">
    <source>
        <dbReference type="ARBA" id="ARBA00023329"/>
    </source>
</evidence>
<dbReference type="InterPro" id="IPR027267">
    <property type="entry name" value="AH/BAR_dom_sf"/>
</dbReference>
<dbReference type="SMART" id="SM00326">
    <property type="entry name" value="SH3"/>
    <property type="match status" value="1"/>
</dbReference>
<keyword evidence="5" id="KW-0968">Cytoplasmic vesicle</keyword>
<dbReference type="PRINTS" id="PR00452">
    <property type="entry name" value="SH3DOMAIN"/>
</dbReference>
<evidence type="ECO:0000313" key="9">
    <source>
        <dbReference type="Proteomes" id="UP000694941"/>
    </source>
</evidence>
<dbReference type="InterPro" id="IPR036871">
    <property type="entry name" value="PX_dom_sf"/>
</dbReference>
<dbReference type="Pfam" id="PF10456">
    <property type="entry name" value="BAR_3_WASP_bdg"/>
    <property type="match status" value="2"/>
</dbReference>
<comment type="subcellular location">
    <subcellularLocation>
        <location evidence="1">Cytoplasmic vesicle membrane</location>
    </subcellularLocation>
</comment>
<evidence type="ECO:0000313" key="10">
    <source>
        <dbReference type="RefSeq" id="XP_022246257.1"/>
    </source>
</evidence>
<organism evidence="9 10">
    <name type="scientific">Limulus polyphemus</name>
    <name type="common">Atlantic horseshoe crab</name>
    <dbReference type="NCBI Taxonomy" id="6850"/>
    <lineage>
        <taxon>Eukaryota</taxon>
        <taxon>Metazoa</taxon>
        <taxon>Ecdysozoa</taxon>
        <taxon>Arthropoda</taxon>
        <taxon>Chelicerata</taxon>
        <taxon>Merostomata</taxon>
        <taxon>Xiphosura</taxon>
        <taxon>Limulidae</taxon>
        <taxon>Limulus</taxon>
    </lineage>
</organism>
<dbReference type="PANTHER" id="PTHR45827">
    <property type="entry name" value="SORTING NEXIN"/>
    <property type="match status" value="1"/>
</dbReference>
<evidence type="ECO:0000259" key="8">
    <source>
        <dbReference type="PROSITE" id="PS50195"/>
    </source>
</evidence>
<evidence type="ECO:0000256" key="3">
    <source>
        <dbReference type="ARBA" id="ARBA00022443"/>
    </source>
</evidence>
<evidence type="ECO:0000259" key="7">
    <source>
        <dbReference type="PROSITE" id="PS50002"/>
    </source>
</evidence>
<dbReference type="InterPro" id="IPR001683">
    <property type="entry name" value="PX_dom"/>
</dbReference>
<evidence type="ECO:0000256" key="2">
    <source>
        <dbReference type="ARBA" id="ARBA00010883"/>
    </source>
</evidence>
<protein>
    <submittedName>
        <fullName evidence="10">Sorting nexin lst-4-like isoform X2</fullName>
    </submittedName>
</protein>
<reference evidence="10" key="1">
    <citation type="submission" date="2025-08" db="UniProtKB">
        <authorList>
            <consortium name="RefSeq"/>
        </authorList>
    </citation>
    <scope>IDENTIFICATION</scope>
    <source>
        <tissue evidence="10">Muscle</tissue>
    </source>
</reference>
<feature type="domain" description="PX" evidence="8">
    <location>
        <begin position="216"/>
        <end position="325"/>
    </location>
</feature>
<dbReference type="InterPro" id="IPR001452">
    <property type="entry name" value="SH3_domain"/>
</dbReference>
<dbReference type="Proteomes" id="UP000694941">
    <property type="component" value="Unplaced"/>
</dbReference>
<dbReference type="PROSITE" id="PS50002">
    <property type="entry name" value="SH3"/>
    <property type="match status" value="1"/>
</dbReference>
<dbReference type="CDD" id="cd11763">
    <property type="entry name" value="SH3_SNX9_like"/>
    <property type="match status" value="1"/>
</dbReference>
<dbReference type="RefSeq" id="XP_022246257.1">
    <property type="nucleotide sequence ID" value="XM_022390549.1"/>
</dbReference>
<dbReference type="PROSITE" id="PS50195">
    <property type="entry name" value="PX"/>
    <property type="match status" value="1"/>
</dbReference>
<dbReference type="Gene3D" id="1.20.1270.60">
    <property type="entry name" value="Arfaptin homology (AH) domain/BAR domain"/>
    <property type="match status" value="1"/>
</dbReference>
<comment type="similarity">
    <text evidence="2">Belongs to the sorting nexin family.</text>
</comment>
<dbReference type="SUPFAM" id="SSF103657">
    <property type="entry name" value="BAR/IMD domain-like"/>
    <property type="match status" value="1"/>
</dbReference>
<dbReference type="SUPFAM" id="SSF50044">
    <property type="entry name" value="SH3-domain"/>
    <property type="match status" value="1"/>
</dbReference>
<proteinExistence type="inferred from homology"/>
<name>A0ABM1SRK1_LIMPO</name>
<dbReference type="Pfam" id="PF00787">
    <property type="entry name" value="PX"/>
    <property type="match status" value="1"/>
</dbReference>
<dbReference type="PIRSF" id="PIRSF027744">
    <property type="entry name" value="Snx9"/>
    <property type="match status" value="1"/>
</dbReference>
<dbReference type="Gene3D" id="3.30.1520.10">
    <property type="entry name" value="Phox-like domain"/>
    <property type="match status" value="1"/>
</dbReference>
<evidence type="ECO:0000256" key="6">
    <source>
        <dbReference type="PROSITE-ProRule" id="PRU00192"/>
    </source>
</evidence>
<accession>A0ABM1SRK1</accession>
<dbReference type="SMART" id="SM00312">
    <property type="entry name" value="PX"/>
    <property type="match status" value="1"/>
</dbReference>
<dbReference type="InterPro" id="IPR036028">
    <property type="entry name" value="SH3-like_dom_sf"/>
</dbReference>
<dbReference type="CDD" id="cd06862">
    <property type="entry name" value="PX_SNX9_18_like"/>
    <property type="match status" value="1"/>
</dbReference>
<keyword evidence="9" id="KW-1185">Reference proteome</keyword>
<dbReference type="SUPFAM" id="SSF64268">
    <property type="entry name" value="PX domain"/>
    <property type="match status" value="1"/>
</dbReference>
<dbReference type="PANTHER" id="PTHR45827:SF1">
    <property type="entry name" value="SORTING NEXIN"/>
    <property type="match status" value="1"/>
</dbReference>
<feature type="domain" description="SH3" evidence="7">
    <location>
        <begin position="3"/>
        <end position="65"/>
    </location>
</feature>
<gene>
    <name evidence="10" type="primary">LOC106463123</name>
</gene>
<dbReference type="Pfam" id="PF14604">
    <property type="entry name" value="SH3_9"/>
    <property type="match status" value="1"/>
</dbReference>
<evidence type="ECO:0000256" key="4">
    <source>
        <dbReference type="ARBA" id="ARBA00023136"/>
    </source>
</evidence>